<proteinExistence type="predicted"/>
<dbReference type="SUPFAM" id="SSF51126">
    <property type="entry name" value="Pectin lyase-like"/>
    <property type="match status" value="1"/>
</dbReference>
<dbReference type="AlphaFoldDB" id="A0A2N0ZMX6"/>
<comment type="caution">
    <text evidence="1">The sequence shown here is derived from an EMBL/GenBank/DDBJ whole genome shotgun (WGS) entry which is preliminary data.</text>
</comment>
<evidence type="ECO:0000313" key="1">
    <source>
        <dbReference type="EMBL" id="PKG30847.1"/>
    </source>
</evidence>
<keyword evidence="2" id="KW-1185">Reference proteome</keyword>
<dbReference type="Gene3D" id="2.160.20.10">
    <property type="entry name" value="Single-stranded right-handed beta-helix, Pectin lyase-like"/>
    <property type="match status" value="1"/>
</dbReference>
<dbReference type="RefSeq" id="WP_066192318.1">
    <property type="nucleotide sequence ID" value="NZ_PISD01000004.1"/>
</dbReference>
<organism evidence="1 2">
    <name type="scientific">Cytobacillus horneckiae</name>
    <dbReference type="NCBI Taxonomy" id="549687"/>
    <lineage>
        <taxon>Bacteria</taxon>
        <taxon>Bacillati</taxon>
        <taxon>Bacillota</taxon>
        <taxon>Bacilli</taxon>
        <taxon>Bacillales</taxon>
        <taxon>Bacillaceae</taxon>
        <taxon>Cytobacillus</taxon>
    </lineage>
</organism>
<dbReference type="InterPro" id="IPR012334">
    <property type="entry name" value="Pectin_lyas_fold"/>
</dbReference>
<sequence length="841" mass="93273">MAEIQNHINEIKTAIYGRKVRGSLADGLEAVNKETVETTTLSKSTQKQQEILEKKYNEQIANATDITEIKDFHVSGVTGEVFQTMGKRADAMDVKLSQNMNKVGISYEEFGAALDGETDDTESIRAAHEFANQYGLPVIQRNSIFVLNGEIEVKTDVDLSGSTLITTIQDPAPIEFNRTSYLYSITGEPSVEITDQLDQTEFVKGAVSIPSLSQFNNGSIVIKTLDVDLMRNDSGNMQQVNKSESNAISEDEGTLAYPLTKDYSTSTGFRVLYKPFQEQLTFKMPKVVLKGAKLYSIIKSDRNNVELTNGLIVEKEASPTISPLYTIAEFIESHNVKISNVFCPAIGRNYLSGQNGLGYLFLFTRSSKIHVDRVSQLYGWSGINGNWFRDMIITNSNVLSISGHANAYDLTMRDCTIYKSITIHGGGILDVDNCVFLGKNSPVAITTRTDYASEFEGLIRVRNCTSIHSLYLVQIHTVDYNCGRKVYLPDVEISNCHMKNPDHQGTYLFTWRGFTGDYDATLPNIKINDYSTGVKDARHKTLYLPEKISNQALSGAINIEVNGAKIPNTTFDSNLFDSNLANIQLPHIANNNVEINLKIRNSLANFSLFGTSNINIKCDDCDIYAIRTGTKDATSVTQNGDLLNIEINNSVIHRGFCDFQAYGAANRINLSIVSSKYLKYFDRNGETDGTVGSFLVDLIKYARNNKAEPTSILPSTGSGKLFNYTNDSYWKQSTDTGVYKMNLSNVMDNAQMEYYKFDGVNAISIGYTKINSSIAAYGKLRIATLPEGYRPKTRISLPLTADNGKFTALLEILSTGEVNLYSRQGEEIPGGSSFYAYGTYI</sequence>
<accession>A0A2N0ZMX6</accession>
<gene>
    <name evidence="1" type="ORF">CWS20_01120</name>
</gene>
<evidence type="ECO:0000313" key="2">
    <source>
        <dbReference type="Proteomes" id="UP000233343"/>
    </source>
</evidence>
<dbReference type="Proteomes" id="UP000233343">
    <property type="component" value="Unassembled WGS sequence"/>
</dbReference>
<name>A0A2N0ZMX6_9BACI</name>
<protein>
    <recommendedName>
        <fullName evidence="3">Pectate lyase superfamily protein domain-containing protein</fullName>
    </recommendedName>
</protein>
<reference evidence="1 2" key="1">
    <citation type="journal article" date="2010" name="Int. J. Syst. Evol. Microbiol.">
        <title>Bacillus horneckiae sp. nov., isolated from a spacecraft-assembly clean room.</title>
        <authorList>
            <person name="Vaishampayan P."/>
            <person name="Probst A."/>
            <person name="Krishnamurthi S."/>
            <person name="Ghosh S."/>
            <person name="Osman S."/>
            <person name="McDowall A."/>
            <person name="Ruckmani A."/>
            <person name="Mayilraj S."/>
            <person name="Venkateswaran K."/>
        </authorList>
    </citation>
    <scope>NUCLEOTIDE SEQUENCE [LARGE SCALE GENOMIC DNA]</scope>
    <source>
        <strain evidence="2">1PO1SC</strain>
    </source>
</reference>
<dbReference type="EMBL" id="PISD01000004">
    <property type="protein sequence ID" value="PKG30847.1"/>
    <property type="molecule type" value="Genomic_DNA"/>
</dbReference>
<dbReference type="InterPro" id="IPR011050">
    <property type="entry name" value="Pectin_lyase_fold/virulence"/>
</dbReference>
<evidence type="ECO:0008006" key="3">
    <source>
        <dbReference type="Google" id="ProtNLM"/>
    </source>
</evidence>